<evidence type="ECO:0000259" key="1">
    <source>
        <dbReference type="Pfam" id="PF01494"/>
    </source>
</evidence>
<name>E8V2B3_TERSS</name>
<dbReference type="HOGENOM" id="CLU_024648_5_3_0"/>
<dbReference type="GO" id="GO:0071949">
    <property type="term" value="F:FAD binding"/>
    <property type="evidence" value="ECO:0007669"/>
    <property type="project" value="InterPro"/>
</dbReference>
<accession>E8V2B3</accession>
<proteinExistence type="predicted"/>
<dbReference type="PANTHER" id="PTHR42685">
    <property type="entry name" value="GERANYLGERANYL DIPHOSPHATE REDUCTASE"/>
    <property type="match status" value="1"/>
</dbReference>
<dbReference type="STRING" id="401053.AciPR4_0411"/>
<dbReference type="Proteomes" id="UP000006844">
    <property type="component" value="Chromosome"/>
</dbReference>
<dbReference type="EMBL" id="CP002467">
    <property type="protein sequence ID" value="ADV81246.1"/>
    <property type="molecule type" value="Genomic_DNA"/>
</dbReference>
<dbReference type="OrthoDB" id="9806565at2"/>
<evidence type="ECO:0000313" key="3">
    <source>
        <dbReference type="Proteomes" id="UP000006844"/>
    </source>
</evidence>
<dbReference type="InterPro" id="IPR002938">
    <property type="entry name" value="FAD-bd"/>
</dbReference>
<organism evidence="2 3">
    <name type="scientific">Terriglobus saanensis (strain ATCC BAA-1853 / DSM 23119 / SP1PR4)</name>
    <dbReference type="NCBI Taxonomy" id="401053"/>
    <lineage>
        <taxon>Bacteria</taxon>
        <taxon>Pseudomonadati</taxon>
        <taxon>Acidobacteriota</taxon>
        <taxon>Terriglobia</taxon>
        <taxon>Terriglobales</taxon>
        <taxon>Acidobacteriaceae</taxon>
        <taxon>Terriglobus</taxon>
    </lineage>
</organism>
<gene>
    <name evidence="2" type="ordered locus">AciPR4_0411</name>
</gene>
<keyword evidence="3" id="KW-1185">Reference proteome</keyword>
<dbReference type="eggNOG" id="COG0644">
    <property type="taxonomic scope" value="Bacteria"/>
</dbReference>
<dbReference type="SUPFAM" id="SSF51905">
    <property type="entry name" value="FAD/NAD(P)-binding domain"/>
    <property type="match status" value="1"/>
</dbReference>
<protein>
    <submittedName>
        <fullName evidence="2">FAD dependent oxidoreductase</fullName>
    </submittedName>
</protein>
<evidence type="ECO:0000313" key="2">
    <source>
        <dbReference type="EMBL" id="ADV81246.1"/>
    </source>
</evidence>
<reference evidence="2 3" key="1">
    <citation type="journal article" date="2012" name="Stand. Genomic Sci.">
        <title>Complete genome sequence of Terriglobus saanensis type strain SP1PR4(T), an Acidobacteria from tundra soil.</title>
        <authorList>
            <person name="Rawat S.R."/>
            <person name="Mannisto M.K."/>
            <person name="Starovoytov V."/>
            <person name="Goodwin L."/>
            <person name="Nolan M."/>
            <person name="Hauser L."/>
            <person name="Land M."/>
            <person name="Davenport K.W."/>
            <person name="Woyke T."/>
            <person name="Haggblom M.M."/>
        </authorList>
    </citation>
    <scope>NUCLEOTIDE SEQUENCE</scope>
    <source>
        <strain evidence="3">ATCC BAA-1853 / DSM 23119 / SP1PR4</strain>
    </source>
</reference>
<feature type="domain" description="FAD-binding" evidence="1">
    <location>
        <begin position="4"/>
        <end position="123"/>
    </location>
</feature>
<dbReference type="InterPro" id="IPR036188">
    <property type="entry name" value="FAD/NAD-bd_sf"/>
</dbReference>
<dbReference type="KEGG" id="tsa:AciPR4_0411"/>
<sequence>MEREAVVIGGGLAGAAAATQLARAGRDVLLLERTRTAHHKVCGEFLSREALHYLALLGMDPAALGAVPITGVRLAACELLVETALPFMALSLTRRTLDEAILRNAEAAGVEVQRSTSAAALSRSNSAWDLSTDQGESFSARNVFLATGKHDLRGWLRSKGWHNDLVALKMYFRLSQAQHAALSGFVELILFPGGYTGLQAVENGEANLCLLITRERLRRLNGSWEAVLEHACLHSSHLRDRLSGSQALLDRPLALSSIPYGYRAPVGSDGVWRLGDQTAVIPSFSGDGMSIALHSAHLATKLFLTGNTSNVYQQQMRRQLGRGICVASALSQLLVRAPLLAQLVRVRPRLLRDIAILTRIPESAIIR</sequence>
<dbReference type="Gene3D" id="3.50.50.60">
    <property type="entry name" value="FAD/NAD(P)-binding domain"/>
    <property type="match status" value="1"/>
</dbReference>
<dbReference type="Pfam" id="PF01494">
    <property type="entry name" value="FAD_binding_3"/>
    <property type="match status" value="1"/>
</dbReference>
<dbReference type="AlphaFoldDB" id="E8V2B3"/>
<dbReference type="InterPro" id="IPR050407">
    <property type="entry name" value="Geranylgeranyl_reductase"/>
</dbReference>
<dbReference type="PANTHER" id="PTHR42685:SF22">
    <property type="entry name" value="CONDITIONED MEDIUM FACTOR RECEPTOR 1"/>
    <property type="match status" value="1"/>
</dbReference>